<protein>
    <submittedName>
        <fullName evidence="4">Nuclease HARBI1</fullName>
    </submittedName>
</protein>
<sequence length="227" mass="25056">MAARRNVLETMEDCELIKRYRLNREGIKLVVELVRDAITSPNNRNNPISPEIKCLATLRYLATGKMQLCNADDLGISQPSVSRKPNHQHALLEELTELSSKLVKAEIIPLISSNSLSAFLWTINNSTASKPTSWHAGMPGVVGAIDGTHIQIIAPSKDEDVFINRKKVHSINTQIVFDATFNILDVVAKWPAGSTHDPRIFSWVSCWVTAAIPARRLDTSQSTTGSS</sequence>
<dbReference type="EMBL" id="JAOPHQ010000859">
    <property type="protein sequence ID" value="KAK0153215.1"/>
    <property type="molecule type" value="Genomic_DNA"/>
</dbReference>
<dbReference type="InterPro" id="IPR027806">
    <property type="entry name" value="HARBI1_dom"/>
</dbReference>
<dbReference type="Pfam" id="PF13359">
    <property type="entry name" value="DDE_Tnp_4"/>
    <property type="match status" value="1"/>
</dbReference>
<accession>A0AA47P9E8</accession>
<proteinExistence type="predicted"/>
<organism evidence="4 5">
    <name type="scientific">Merluccius polli</name>
    <name type="common">Benguela hake</name>
    <name type="synonym">Merluccius cadenati</name>
    <dbReference type="NCBI Taxonomy" id="89951"/>
    <lineage>
        <taxon>Eukaryota</taxon>
        <taxon>Metazoa</taxon>
        <taxon>Chordata</taxon>
        <taxon>Craniata</taxon>
        <taxon>Vertebrata</taxon>
        <taxon>Euteleostomi</taxon>
        <taxon>Actinopterygii</taxon>
        <taxon>Neopterygii</taxon>
        <taxon>Teleostei</taxon>
        <taxon>Neoteleostei</taxon>
        <taxon>Acanthomorphata</taxon>
        <taxon>Zeiogadaria</taxon>
        <taxon>Gadariae</taxon>
        <taxon>Gadiformes</taxon>
        <taxon>Gadoidei</taxon>
        <taxon>Merlucciidae</taxon>
        <taxon>Merluccius</taxon>
    </lineage>
</organism>
<comment type="cofactor">
    <cofactor evidence="1">
        <name>a divalent metal cation</name>
        <dbReference type="ChEBI" id="CHEBI:60240"/>
    </cofactor>
</comment>
<evidence type="ECO:0000313" key="5">
    <source>
        <dbReference type="Proteomes" id="UP001174136"/>
    </source>
</evidence>
<dbReference type="AlphaFoldDB" id="A0AA47P9E8"/>
<name>A0AA47P9E8_MERPO</name>
<comment type="caution">
    <text evidence="4">The sequence shown here is derived from an EMBL/GenBank/DDBJ whole genome shotgun (WGS) entry which is preliminary data.</text>
</comment>
<dbReference type="GO" id="GO:0046872">
    <property type="term" value="F:metal ion binding"/>
    <property type="evidence" value="ECO:0007669"/>
    <property type="project" value="UniProtKB-KW"/>
</dbReference>
<keyword evidence="2" id="KW-0479">Metal-binding</keyword>
<evidence type="ECO:0000259" key="3">
    <source>
        <dbReference type="Pfam" id="PF13359"/>
    </source>
</evidence>
<reference evidence="4" key="1">
    <citation type="journal article" date="2023" name="Front. Mar. Sci.">
        <title>A new Merluccius polli reference genome to investigate the effects of global change in West African waters.</title>
        <authorList>
            <person name="Mateo J.L."/>
            <person name="Blanco-Fernandez C."/>
            <person name="Garcia-Vazquez E."/>
            <person name="Machado-Schiaffino G."/>
        </authorList>
    </citation>
    <scope>NUCLEOTIDE SEQUENCE</scope>
    <source>
        <strain evidence="4">C29</strain>
        <tissue evidence="4">Fin</tissue>
    </source>
</reference>
<evidence type="ECO:0000313" key="4">
    <source>
        <dbReference type="EMBL" id="KAK0153215.1"/>
    </source>
</evidence>
<keyword evidence="5" id="KW-1185">Reference proteome</keyword>
<feature type="domain" description="DDE Tnp4" evidence="3">
    <location>
        <begin position="145"/>
        <end position="201"/>
    </location>
</feature>
<gene>
    <name evidence="4" type="primary">harbi1_176</name>
    <name evidence="4" type="ORF">N1851_005087</name>
</gene>
<evidence type="ECO:0000256" key="1">
    <source>
        <dbReference type="ARBA" id="ARBA00001968"/>
    </source>
</evidence>
<evidence type="ECO:0000256" key="2">
    <source>
        <dbReference type="ARBA" id="ARBA00022723"/>
    </source>
</evidence>
<dbReference type="Proteomes" id="UP001174136">
    <property type="component" value="Unassembled WGS sequence"/>
</dbReference>